<sequence>MPLPIFIDIDGTLTDSPHKGGSGLPERIAAVEALIARGREVVLWSACGTDYVRDFAKKYGLRPIACIGKPDKAVDDRPTIRPAGSMPVVCPEDFFDCA</sequence>
<name>A0A0F9RBT9_9ZZZZ</name>
<dbReference type="InterPro" id="IPR023214">
    <property type="entry name" value="HAD_sf"/>
</dbReference>
<comment type="caution">
    <text evidence="1">The sequence shown here is derived from an EMBL/GenBank/DDBJ whole genome shotgun (WGS) entry which is preliminary data.</text>
</comment>
<accession>A0A0F9RBT9</accession>
<dbReference type="AlphaFoldDB" id="A0A0F9RBT9"/>
<reference evidence="1" key="1">
    <citation type="journal article" date="2015" name="Nature">
        <title>Complex archaea that bridge the gap between prokaryotes and eukaryotes.</title>
        <authorList>
            <person name="Spang A."/>
            <person name="Saw J.H."/>
            <person name="Jorgensen S.L."/>
            <person name="Zaremba-Niedzwiedzka K."/>
            <person name="Martijn J."/>
            <person name="Lind A.E."/>
            <person name="van Eijk R."/>
            <person name="Schleper C."/>
            <person name="Guy L."/>
            <person name="Ettema T.J."/>
        </authorList>
    </citation>
    <scope>NUCLEOTIDE SEQUENCE</scope>
</reference>
<evidence type="ECO:0000313" key="1">
    <source>
        <dbReference type="EMBL" id="KKN46882.1"/>
    </source>
</evidence>
<dbReference type="EMBL" id="LAZR01001307">
    <property type="protein sequence ID" value="KKN46882.1"/>
    <property type="molecule type" value="Genomic_DNA"/>
</dbReference>
<protein>
    <recommendedName>
        <fullName evidence="2">FCP1 homology domain-containing protein</fullName>
    </recommendedName>
</protein>
<dbReference type="InterPro" id="IPR036412">
    <property type="entry name" value="HAD-like_sf"/>
</dbReference>
<dbReference type="SUPFAM" id="SSF56784">
    <property type="entry name" value="HAD-like"/>
    <property type="match status" value="1"/>
</dbReference>
<dbReference type="Gene3D" id="3.40.50.1000">
    <property type="entry name" value="HAD superfamily/HAD-like"/>
    <property type="match status" value="1"/>
</dbReference>
<proteinExistence type="predicted"/>
<organism evidence="1">
    <name type="scientific">marine sediment metagenome</name>
    <dbReference type="NCBI Taxonomy" id="412755"/>
    <lineage>
        <taxon>unclassified sequences</taxon>
        <taxon>metagenomes</taxon>
        <taxon>ecological metagenomes</taxon>
    </lineage>
</organism>
<evidence type="ECO:0008006" key="2">
    <source>
        <dbReference type="Google" id="ProtNLM"/>
    </source>
</evidence>
<gene>
    <name evidence="1" type="ORF">LCGC14_0668490</name>
</gene>